<proteinExistence type="predicted"/>
<sequence length="139" mass="16320">MKILKVLGVFVLLLSFLFTVSSCGDDYKESGIEGQWRLRQIETPDGRRTDVDTIFYSFKKNVFRYLKLKTETQTFSCYGNYSQSGNKLDIEISRDSFEPKDDEESLDWEGLTRTFTVRKHSASVLELEHQGNIYYLRKY</sequence>
<evidence type="ECO:0000313" key="1">
    <source>
        <dbReference type="EMBL" id="TFD95700.1"/>
    </source>
</evidence>
<keyword evidence="2" id="KW-1185">Reference proteome</keyword>
<dbReference type="RefSeq" id="WP_134436699.1">
    <property type="nucleotide sequence ID" value="NZ_SOML01000007.1"/>
</dbReference>
<protein>
    <submittedName>
        <fullName evidence="1">Uncharacterized protein</fullName>
    </submittedName>
</protein>
<organism evidence="1 2">
    <name type="scientific">Dysgonomonas capnocytophagoides</name>
    <dbReference type="NCBI Taxonomy" id="45254"/>
    <lineage>
        <taxon>Bacteria</taxon>
        <taxon>Pseudomonadati</taxon>
        <taxon>Bacteroidota</taxon>
        <taxon>Bacteroidia</taxon>
        <taxon>Bacteroidales</taxon>
        <taxon>Dysgonomonadaceae</taxon>
        <taxon>Dysgonomonas</taxon>
    </lineage>
</organism>
<dbReference type="PROSITE" id="PS51257">
    <property type="entry name" value="PROKAR_LIPOPROTEIN"/>
    <property type="match status" value="1"/>
</dbReference>
<dbReference type="OrthoDB" id="1029828at2"/>
<name>A0A4Y8L3S2_9BACT</name>
<dbReference type="Gene3D" id="2.40.128.280">
    <property type="match status" value="1"/>
</dbReference>
<dbReference type="EMBL" id="SOML01000007">
    <property type="protein sequence ID" value="TFD95700.1"/>
    <property type="molecule type" value="Genomic_DNA"/>
</dbReference>
<gene>
    <name evidence="1" type="ORF">E2605_12765</name>
</gene>
<dbReference type="Proteomes" id="UP000297861">
    <property type="component" value="Unassembled WGS sequence"/>
</dbReference>
<comment type="caution">
    <text evidence="1">The sequence shown here is derived from an EMBL/GenBank/DDBJ whole genome shotgun (WGS) entry which is preliminary data.</text>
</comment>
<reference evidence="1 2" key="1">
    <citation type="submission" date="2019-03" db="EMBL/GenBank/DDBJ databases">
        <title>San Antonio Military Medical Center submission to MRSN (WRAIR), pending publication.</title>
        <authorList>
            <person name="Blyth D.M."/>
            <person name="Mccarthy S.L."/>
            <person name="Schall S.E."/>
            <person name="Stam J.A."/>
            <person name="Ong A.C."/>
            <person name="Mcgann P.T."/>
        </authorList>
    </citation>
    <scope>NUCLEOTIDE SEQUENCE [LARGE SCALE GENOMIC DNA]</scope>
    <source>
        <strain evidence="1 2">MRSN571793</strain>
    </source>
</reference>
<dbReference type="STRING" id="1121485.GCA_000426485_03074"/>
<dbReference type="AlphaFoldDB" id="A0A4Y8L3S2"/>
<accession>A0A4Y8L3S2</accession>
<evidence type="ECO:0000313" key="2">
    <source>
        <dbReference type="Proteomes" id="UP000297861"/>
    </source>
</evidence>